<dbReference type="HOGENOM" id="CLU_2554331_0_0_5"/>
<sequence length="82" mass="8472">MERGPHLFLMSTSGGPDRIASSDWGRLAPTFPAGKAWAADAVISNASVIVARRMALIGIGGSFRSLAEVFKSLPGGSASIVQ</sequence>
<evidence type="ECO:0000313" key="1">
    <source>
        <dbReference type="EMBL" id="BAQ18778.1"/>
    </source>
</evidence>
<gene>
    <name evidence="1" type="ORF">GL4_3355</name>
</gene>
<dbReference type="AlphaFoldDB" id="A0A0A8K758"/>
<keyword evidence="2" id="KW-1185">Reference proteome</keyword>
<name>A0A0A8K758_9HYPH</name>
<dbReference type="Proteomes" id="UP000031643">
    <property type="component" value="Chromosome"/>
</dbReference>
<evidence type="ECO:0000313" key="2">
    <source>
        <dbReference type="Proteomes" id="UP000031643"/>
    </source>
</evidence>
<dbReference type="EMBL" id="AP014648">
    <property type="protein sequence ID" value="BAQ18778.1"/>
    <property type="molecule type" value="Genomic_DNA"/>
</dbReference>
<organism evidence="1 2">
    <name type="scientific">Methyloceanibacter caenitepidi</name>
    <dbReference type="NCBI Taxonomy" id="1384459"/>
    <lineage>
        <taxon>Bacteria</taxon>
        <taxon>Pseudomonadati</taxon>
        <taxon>Pseudomonadota</taxon>
        <taxon>Alphaproteobacteria</taxon>
        <taxon>Hyphomicrobiales</taxon>
        <taxon>Hyphomicrobiaceae</taxon>
        <taxon>Methyloceanibacter</taxon>
    </lineage>
</organism>
<reference evidence="1 2" key="1">
    <citation type="submission" date="2014-09" db="EMBL/GenBank/DDBJ databases">
        <title>Genome sequencing of Methyloceanibacter caenitepidi Gela4.</title>
        <authorList>
            <person name="Takeuchi M."/>
            <person name="Susumu S."/>
            <person name="Kamagata Y."/>
            <person name="Oshima K."/>
            <person name="Hattori M."/>
            <person name="Iwasaki W."/>
        </authorList>
    </citation>
    <scope>NUCLEOTIDE SEQUENCE [LARGE SCALE GENOMIC DNA]</scope>
    <source>
        <strain evidence="1 2">Gela4</strain>
    </source>
</reference>
<accession>A0A0A8K758</accession>
<dbReference type="KEGG" id="mcg:GL4_3355"/>
<protein>
    <submittedName>
        <fullName evidence="1">Uncharacterized protein</fullName>
    </submittedName>
</protein>
<proteinExistence type="predicted"/>